<keyword evidence="2" id="KW-1185">Reference proteome</keyword>
<name>A0A7J8YY62_9ROSI</name>
<reference evidence="1 2" key="1">
    <citation type="journal article" date="2019" name="Genome Biol. Evol.">
        <title>Insights into the evolution of the New World diploid cottons (Gossypium, subgenus Houzingenia) based on genome sequencing.</title>
        <authorList>
            <person name="Grover C.E."/>
            <person name="Arick M.A. 2nd"/>
            <person name="Thrash A."/>
            <person name="Conover J.L."/>
            <person name="Sanders W.S."/>
            <person name="Peterson D.G."/>
            <person name="Frelichowski J.E."/>
            <person name="Scheffler J.A."/>
            <person name="Scheffler B.E."/>
            <person name="Wendel J.F."/>
        </authorList>
    </citation>
    <scope>NUCLEOTIDE SEQUENCE [LARGE SCALE GENOMIC DNA]</scope>
    <source>
        <strain evidence="1">4</strain>
        <tissue evidence="1">Leaf</tissue>
    </source>
</reference>
<dbReference type="AlphaFoldDB" id="A0A7J8YY62"/>
<sequence>MIQLGLSFWSSYLVFLEEPQLIHFSRKILELERDCSSFFNLGESALLNFESRF</sequence>
<dbReference type="EMBL" id="JABEZV010000001">
    <property type="protein sequence ID" value="MBA0704511.1"/>
    <property type="molecule type" value="Genomic_DNA"/>
</dbReference>
<comment type="caution">
    <text evidence="1">The sequence shown here is derived from an EMBL/GenBank/DDBJ whole genome shotgun (WGS) entry which is preliminary data.</text>
</comment>
<accession>A0A7J8YY62</accession>
<evidence type="ECO:0000313" key="1">
    <source>
        <dbReference type="EMBL" id="MBA0704511.1"/>
    </source>
</evidence>
<organism evidence="1 2">
    <name type="scientific">Gossypium laxum</name>
    <dbReference type="NCBI Taxonomy" id="34288"/>
    <lineage>
        <taxon>Eukaryota</taxon>
        <taxon>Viridiplantae</taxon>
        <taxon>Streptophyta</taxon>
        <taxon>Embryophyta</taxon>
        <taxon>Tracheophyta</taxon>
        <taxon>Spermatophyta</taxon>
        <taxon>Magnoliopsida</taxon>
        <taxon>eudicotyledons</taxon>
        <taxon>Gunneridae</taxon>
        <taxon>Pentapetalae</taxon>
        <taxon>rosids</taxon>
        <taxon>malvids</taxon>
        <taxon>Malvales</taxon>
        <taxon>Malvaceae</taxon>
        <taxon>Malvoideae</taxon>
        <taxon>Gossypium</taxon>
    </lineage>
</organism>
<protein>
    <submittedName>
        <fullName evidence="1">Uncharacterized protein</fullName>
    </submittedName>
</protein>
<gene>
    <name evidence="1" type="ORF">Golax_016765</name>
</gene>
<evidence type="ECO:0000313" key="2">
    <source>
        <dbReference type="Proteomes" id="UP000593574"/>
    </source>
</evidence>
<proteinExistence type="predicted"/>
<dbReference type="Proteomes" id="UP000593574">
    <property type="component" value="Unassembled WGS sequence"/>
</dbReference>